<gene>
    <name evidence="2" type="ordered locus">Caur_1722</name>
</gene>
<keyword evidence="3" id="KW-1185">Reference proteome</keyword>
<name>A9WCE8_CHLAA</name>
<dbReference type="InParanoid" id="A9WCE8"/>
<evidence type="ECO:0000313" key="2">
    <source>
        <dbReference type="EMBL" id="ABY34939.1"/>
    </source>
</evidence>
<keyword evidence="1" id="KW-0472">Membrane</keyword>
<evidence type="ECO:0000256" key="1">
    <source>
        <dbReference type="SAM" id="Phobius"/>
    </source>
</evidence>
<dbReference type="STRING" id="324602.Caur_1722"/>
<protein>
    <submittedName>
        <fullName evidence="2">Uncharacterized protein</fullName>
    </submittedName>
</protein>
<dbReference type="HOGENOM" id="CLU_1785445_0_0_0"/>
<dbReference type="eggNOG" id="ENOG502ZRGR">
    <property type="taxonomic scope" value="Bacteria"/>
</dbReference>
<keyword evidence="1" id="KW-0812">Transmembrane</keyword>
<keyword evidence="1" id="KW-1133">Transmembrane helix</keyword>
<evidence type="ECO:0000313" key="3">
    <source>
        <dbReference type="Proteomes" id="UP000002008"/>
    </source>
</evidence>
<organism evidence="2 3">
    <name type="scientific">Chloroflexus aurantiacus (strain ATCC 29366 / DSM 635 / J-10-fl)</name>
    <dbReference type="NCBI Taxonomy" id="324602"/>
    <lineage>
        <taxon>Bacteria</taxon>
        <taxon>Bacillati</taxon>
        <taxon>Chloroflexota</taxon>
        <taxon>Chloroflexia</taxon>
        <taxon>Chloroflexales</taxon>
        <taxon>Chloroflexineae</taxon>
        <taxon>Chloroflexaceae</taxon>
        <taxon>Chloroflexus</taxon>
    </lineage>
</organism>
<sequence>MADHQNRSIPTGPVKLSALIRRAGAIIAFIGFATLLAGCLLISGEQTTISQQAGAANILTTFVSAEGSDEYRIPALPANTEVQAIVMVAVESGDLEIALIQPDGSVSFVLAARPGSQVTRSGPLRSDEQGQIRYRITARNARNGEIQMFLLP</sequence>
<feature type="transmembrane region" description="Helical" evidence="1">
    <location>
        <begin position="20"/>
        <end position="42"/>
    </location>
</feature>
<accession>A9WCE8</accession>
<dbReference type="PATRIC" id="fig|324602.8.peg.1963"/>
<dbReference type="RefSeq" id="WP_012257593.1">
    <property type="nucleotide sequence ID" value="NC_010175.1"/>
</dbReference>
<proteinExistence type="predicted"/>
<dbReference type="KEGG" id="cau:Caur_1722"/>
<dbReference type="EnsemblBacteria" id="ABY34939">
    <property type="protein sequence ID" value="ABY34939"/>
    <property type="gene ID" value="Caur_1722"/>
</dbReference>
<dbReference type="Proteomes" id="UP000002008">
    <property type="component" value="Chromosome"/>
</dbReference>
<reference evidence="3" key="1">
    <citation type="journal article" date="2011" name="BMC Genomics">
        <title>Complete genome sequence of the filamentous anoxygenic phototrophic bacterium Chloroflexus aurantiacus.</title>
        <authorList>
            <person name="Tang K.H."/>
            <person name="Barry K."/>
            <person name="Chertkov O."/>
            <person name="Dalin E."/>
            <person name="Han C.S."/>
            <person name="Hauser L.J."/>
            <person name="Honchak B.M."/>
            <person name="Karbach L.E."/>
            <person name="Land M.L."/>
            <person name="Lapidus A."/>
            <person name="Larimer F.W."/>
            <person name="Mikhailova N."/>
            <person name="Pitluck S."/>
            <person name="Pierson B.K."/>
            <person name="Blankenship R.E."/>
        </authorList>
    </citation>
    <scope>NUCLEOTIDE SEQUENCE [LARGE SCALE GENOMIC DNA]</scope>
    <source>
        <strain evidence="3">ATCC 29366 / DSM 635 / J-10-fl</strain>
    </source>
</reference>
<dbReference type="EMBL" id="CP000909">
    <property type="protein sequence ID" value="ABY34939.1"/>
    <property type="molecule type" value="Genomic_DNA"/>
</dbReference>
<dbReference type="AlphaFoldDB" id="A9WCE8"/>